<gene>
    <name evidence="8" type="ORF">HNQ88_003245</name>
</gene>
<dbReference type="PANTHER" id="PTHR30026:SF20">
    <property type="entry name" value="OUTER MEMBRANE PROTEIN TOLC"/>
    <property type="match status" value="1"/>
</dbReference>
<comment type="caution">
    <text evidence="8">The sequence shown here is derived from an EMBL/GenBank/DDBJ whole genome shotgun (WGS) entry which is preliminary data.</text>
</comment>
<evidence type="ECO:0000256" key="1">
    <source>
        <dbReference type="ARBA" id="ARBA00004442"/>
    </source>
</evidence>
<dbReference type="SUPFAM" id="SSF56954">
    <property type="entry name" value="Outer membrane efflux proteins (OEP)"/>
    <property type="match status" value="1"/>
</dbReference>
<comment type="similarity">
    <text evidence="2">Belongs to the outer membrane factor (OMF) (TC 1.B.17) family.</text>
</comment>
<dbReference type="Pfam" id="PF02321">
    <property type="entry name" value="OEP"/>
    <property type="match status" value="2"/>
</dbReference>
<evidence type="ECO:0000256" key="2">
    <source>
        <dbReference type="ARBA" id="ARBA00007613"/>
    </source>
</evidence>
<dbReference type="Gene3D" id="1.20.1600.10">
    <property type="entry name" value="Outer membrane efflux proteins (OEP)"/>
    <property type="match status" value="1"/>
</dbReference>
<evidence type="ECO:0000256" key="4">
    <source>
        <dbReference type="ARBA" id="ARBA00022452"/>
    </source>
</evidence>
<evidence type="ECO:0000256" key="7">
    <source>
        <dbReference type="ARBA" id="ARBA00023237"/>
    </source>
</evidence>
<dbReference type="GO" id="GO:0009279">
    <property type="term" value="C:cell outer membrane"/>
    <property type="evidence" value="ECO:0007669"/>
    <property type="project" value="UniProtKB-SubCell"/>
</dbReference>
<reference evidence="8" key="1">
    <citation type="submission" date="2023-07" db="EMBL/GenBank/DDBJ databases">
        <title>Genomic Encyclopedia of Type Strains, Phase IV (KMG-IV): sequencing the most valuable type-strain genomes for metagenomic binning, comparative biology and taxonomic classification.</title>
        <authorList>
            <person name="Goeker M."/>
        </authorList>
    </citation>
    <scope>NUCLEOTIDE SEQUENCE</scope>
    <source>
        <strain evidence="8">DSM 26174</strain>
    </source>
</reference>
<dbReference type="GO" id="GO:0015562">
    <property type="term" value="F:efflux transmembrane transporter activity"/>
    <property type="evidence" value="ECO:0007669"/>
    <property type="project" value="InterPro"/>
</dbReference>
<evidence type="ECO:0000256" key="6">
    <source>
        <dbReference type="ARBA" id="ARBA00023136"/>
    </source>
</evidence>
<accession>A0AAE3XQH9</accession>
<name>A0AAE3XQH9_9BACT</name>
<dbReference type="InterPro" id="IPR051906">
    <property type="entry name" value="TolC-like"/>
</dbReference>
<dbReference type="InterPro" id="IPR003423">
    <property type="entry name" value="OMP_efflux"/>
</dbReference>
<dbReference type="RefSeq" id="WP_309940056.1">
    <property type="nucleotide sequence ID" value="NZ_AP025305.1"/>
</dbReference>
<keyword evidence="3" id="KW-0813">Transport</keyword>
<keyword evidence="5" id="KW-0812">Transmembrane</keyword>
<sequence length="446" mass="50650">MGCIFLLCTLFILQVVPDRFEDDPPKKLSIVQAIERARVKNPNYLSAEASVEAAHADLKGALGMLLPNVRVQSNYTHFINPQVFTIEPRTFINPTKETIRFTLLPNNALDATGVLTQPIFDNLAFSGYKSSKINLELAKLKTIKSFNMLALQVKQSYYQVLLTKFLLEVNIVTLDYANQNLDVVEQKYKNGETSEYDLLRARVQKSNAYPPFLQAKNNLIKAKNTLRELLNIPFEHDFVLTDTLFEKVPQRLDTLVTSQDVYSSTDYMVQELNEVGASQQIKVNEAEYWPVLSFNGTYQRSFLNGLNPATGYLDYNAFVGVRLTYTLFGGGARKAKVEKAKAMFSMARLSKENSFLDLKKKLIDSILEVNRSVSEIEAQEGALNQARRALEIAFERYDLGVGTQLEIISGQESLRAAMANYANAYYEYLINMSQYDYLTKDYEAEY</sequence>
<comment type="subcellular location">
    <subcellularLocation>
        <location evidence="1">Cell outer membrane</location>
    </subcellularLocation>
</comment>
<dbReference type="GO" id="GO:0015288">
    <property type="term" value="F:porin activity"/>
    <property type="evidence" value="ECO:0007669"/>
    <property type="project" value="TreeGrafter"/>
</dbReference>
<evidence type="ECO:0000313" key="8">
    <source>
        <dbReference type="EMBL" id="MDR6240179.1"/>
    </source>
</evidence>
<evidence type="ECO:0000313" key="9">
    <source>
        <dbReference type="Proteomes" id="UP001185092"/>
    </source>
</evidence>
<keyword evidence="4" id="KW-1134">Transmembrane beta strand</keyword>
<organism evidence="8 9">
    <name type="scientific">Aureibacter tunicatorum</name>
    <dbReference type="NCBI Taxonomy" id="866807"/>
    <lineage>
        <taxon>Bacteria</taxon>
        <taxon>Pseudomonadati</taxon>
        <taxon>Bacteroidota</taxon>
        <taxon>Cytophagia</taxon>
        <taxon>Cytophagales</taxon>
        <taxon>Persicobacteraceae</taxon>
        <taxon>Aureibacter</taxon>
    </lineage>
</organism>
<dbReference type="PANTHER" id="PTHR30026">
    <property type="entry name" value="OUTER MEMBRANE PROTEIN TOLC"/>
    <property type="match status" value="1"/>
</dbReference>
<dbReference type="EMBL" id="JAVDQD010000004">
    <property type="protein sequence ID" value="MDR6240179.1"/>
    <property type="molecule type" value="Genomic_DNA"/>
</dbReference>
<keyword evidence="6" id="KW-0472">Membrane</keyword>
<evidence type="ECO:0000256" key="5">
    <source>
        <dbReference type="ARBA" id="ARBA00022692"/>
    </source>
</evidence>
<evidence type="ECO:0000256" key="3">
    <source>
        <dbReference type="ARBA" id="ARBA00022448"/>
    </source>
</evidence>
<dbReference type="GO" id="GO:1990281">
    <property type="term" value="C:efflux pump complex"/>
    <property type="evidence" value="ECO:0007669"/>
    <property type="project" value="TreeGrafter"/>
</dbReference>
<dbReference type="Proteomes" id="UP001185092">
    <property type="component" value="Unassembled WGS sequence"/>
</dbReference>
<keyword evidence="9" id="KW-1185">Reference proteome</keyword>
<keyword evidence="7" id="KW-0998">Cell outer membrane</keyword>
<dbReference type="AlphaFoldDB" id="A0AAE3XQH9"/>
<protein>
    <submittedName>
        <fullName evidence="8">Outer membrane protein TolC</fullName>
    </submittedName>
</protein>
<proteinExistence type="inferred from homology"/>